<reference evidence="1" key="1">
    <citation type="submission" date="2023-04" db="EMBL/GenBank/DDBJ databases">
        <title>Phytophthora lilii NBRC 32176.</title>
        <authorList>
            <person name="Ichikawa N."/>
            <person name="Sato H."/>
            <person name="Tonouchi N."/>
        </authorList>
    </citation>
    <scope>NUCLEOTIDE SEQUENCE</scope>
    <source>
        <strain evidence="1">NBRC 32176</strain>
    </source>
</reference>
<dbReference type="SUPFAM" id="SSF48403">
    <property type="entry name" value="Ankyrin repeat"/>
    <property type="match status" value="1"/>
</dbReference>
<dbReference type="InterPro" id="IPR052050">
    <property type="entry name" value="SecEffector_AnkRepeat"/>
</dbReference>
<evidence type="ECO:0000313" key="1">
    <source>
        <dbReference type="EMBL" id="GMF20913.1"/>
    </source>
</evidence>
<keyword evidence="2" id="KW-1185">Reference proteome</keyword>
<gene>
    <name evidence="1" type="ORF">Plil01_000820000</name>
</gene>
<protein>
    <submittedName>
        <fullName evidence="1">Unnamed protein product</fullName>
    </submittedName>
</protein>
<dbReference type="EMBL" id="BSXW01000390">
    <property type="protein sequence ID" value="GMF20913.1"/>
    <property type="molecule type" value="Genomic_DNA"/>
</dbReference>
<dbReference type="Gene3D" id="1.25.40.20">
    <property type="entry name" value="Ankyrin repeat-containing domain"/>
    <property type="match status" value="1"/>
</dbReference>
<dbReference type="Pfam" id="PF13637">
    <property type="entry name" value="Ank_4"/>
    <property type="match status" value="1"/>
</dbReference>
<comment type="caution">
    <text evidence="1">The sequence shown here is derived from an EMBL/GenBank/DDBJ whole genome shotgun (WGS) entry which is preliminary data.</text>
</comment>
<dbReference type="InterPro" id="IPR036770">
    <property type="entry name" value="Ankyrin_rpt-contain_sf"/>
</dbReference>
<dbReference type="PANTHER" id="PTHR46586">
    <property type="entry name" value="ANKYRIN REPEAT-CONTAINING PROTEIN"/>
    <property type="match status" value="1"/>
</dbReference>
<accession>A0A9W6TVP1</accession>
<dbReference type="InterPro" id="IPR002110">
    <property type="entry name" value="Ankyrin_rpt"/>
</dbReference>
<sequence length="233" mass="27228">MDMAANRGHLGMVLYLLQNRSKDFSCREGNGYPANLEFLWGFRKIDCNNYRSGSQSSQQELQRLKRVFEERPDFFRGCLRSLAEMACERGNLEILDWLIQFGLELRSTIPIRNAVRRGDLALVRWFDRHDVWGVRVDNPGLLQQAAKYGYLDFARRLWEHGFQIISHEVVEIAAKRRDVPSMRWLIEHGPPLDLVTVTTLAIKYGYIEVAWRMNWYGGFFGIHKSTIKTQEEA</sequence>
<evidence type="ECO:0000313" key="2">
    <source>
        <dbReference type="Proteomes" id="UP001165083"/>
    </source>
</evidence>
<name>A0A9W6TVP1_9STRA</name>
<proteinExistence type="predicted"/>
<dbReference type="AlphaFoldDB" id="A0A9W6TVP1"/>
<dbReference type="OrthoDB" id="128678at2759"/>
<dbReference type="Proteomes" id="UP001165083">
    <property type="component" value="Unassembled WGS sequence"/>
</dbReference>
<organism evidence="1 2">
    <name type="scientific">Phytophthora lilii</name>
    <dbReference type="NCBI Taxonomy" id="2077276"/>
    <lineage>
        <taxon>Eukaryota</taxon>
        <taxon>Sar</taxon>
        <taxon>Stramenopiles</taxon>
        <taxon>Oomycota</taxon>
        <taxon>Peronosporomycetes</taxon>
        <taxon>Peronosporales</taxon>
        <taxon>Peronosporaceae</taxon>
        <taxon>Phytophthora</taxon>
    </lineage>
</organism>
<dbReference type="PANTHER" id="PTHR46586:SF3">
    <property type="entry name" value="ANKYRIN REPEAT-CONTAINING PROTEIN"/>
    <property type="match status" value="1"/>
</dbReference>